<comment type="caution">
    <text evidence="1">The sequence shown here is derived from an EMBL/GenBank/DDBJ whole genome shotgun (WGS) entry which is preliminary data.</text>
</comment>
<gene>
    <name evidence="1" type="ORF">SAMN05216279_10380</name>
</gene>
<evidence type="ECO:0000313" key="1">
    <source>
        <dbReference type="EMBL" id="SCZ28604.1"/>
    </source>
</evidence>
<organism evidence="1 2">
    <name type="scientific">Pseudomonas oryzihabitans</name>
    <dbReference type="NCBI Taxonomy" id="47885"/>
    <lineage>
        <taxon>Bacteria</taxon>
        <taxon>Pseudomonadati</taxon>
        <taxon>Pseudomonadota</taxon>
        <taxon>Gammaproteobacteria</taxon>
        <taxon>Pseudomonadales</taxon>
        <taxon>Pseudomonadaceae</taxon>
        <taxon>Pseudomonas</taxon>
    </lineage>
</organism>
<dbReference type="Proteomes" id="UP000183046">
    <property type="component" value="Unassembled WGS sequence"/>
</dbReference>
<dbReference type="EMBL" id="FMWB01000003">
    <property type="protein sequence ID" value="SCZ28604.1"/>
    <property type="molecule type" value="Genomic_DNA"/>
</dbReference>
<evidence type="ECO:0000313" key="2">
    <source>
        <dbReference type="Proteomes" id="UP000183046"/>
    </source>
</evidence>
<protein>
    <submittedName>
        <fullName evidence="1">Uncharacterized protein</fullName>
    </submittedName>
</protein>
<accession>A0A1G5MUV3</accession>
<sequence>MDVDRPWPLKPVIDGVEYLVIFKWPSPAHDAPNKVAVWQGDTLLYSADIQAASQVEAEQIAVLDLQEFLKRSA</sequence>
<dbReference type="RefSeq" id="WP_074583545.1">
    <property type="nucleotide sequence ID" value="NZ_FMWB01000003.1"/>
</dbReference>
<dbReference type="AlphaFoldDB" id="A0A1G5MUV3"/>
<proteinExistence type="predicted"/>
<reference evidence="2" key="1">
    <citation type="submission" date="2016-10" db="EMBL/GenBank/DDBJ databases">
        <authorList>
            <person name="de Groot N.N."/>
        </authorList>
    </citation>
    <scope>NUCLEOTIDE SEQUENCE [LARGE SCALE GENOMIC DNA]</scope>
    <source>
        <strain evidence="2">DSM 15758</strain>
    </source>
</reference>
<name>A0A1G5MUV3_9PSED</name>